<sequence>MNAMEAVVVGYTGPSAQPRKLVLRLPSERLVLSADLPKSLARAVATYLPDPGPVRRLANGTIYASIHESLIAELADRSRINGTVEVLRVY</sequence>
<proteinExistence type="predicted"/>
<keyword evidence="2" id="KW-1185">Reference proteome</keyword>
<dbReference type="Proteomes" id="UP000664109">
    <property type="component" value="Unassembled WGS sequence"/>
</dbReference>
<accession>A0ABS2V633</accession>
<dbReference type="RefSeq" id="WP_205378392.1">
    <property type="nucleotide sequence ID" value="NZ_JAFEJA010000002.1"/>
</dbReference>
<gene>
    <name evidence="1" type="ORF">JE024_38175</name>
</gene>
<dbReference type="EMBL" id="JAFEJA010000002">
    <property type="protein sequence ID" value="MBM9624390.1"/>
    <property type="molecule type" value="Genomic_DNA"/>
</dbReference>
<protein>
    <submittedName>
        <fullName evidence="1">Uncharacterized protein</fullName>
    </submittedName>
</protein>
<organism evidence="1 2">
    <name type="scientific">Streptomyces zhihengii</name>
    <dbReference type="NCBI Taxonomy" id="1818004"/>
    <lineage>
        <taxon>Bacteria</taxon>
        <taxon>Bacillati</taxon>
        <taxon>Actinomycetota</taxon>
        <taxon>Actinomycetes</taxon>
        <taxon>Kitasatosporales</taxon>
        <taxon>Streptomycetaceae</taxon>
        <taxon>Streptomyces</taxon>
    </lineage>
</organism>
<comment type="caution">
    <text evidence="1">The sequence shown here is derived from an EMBL/GenBank/DDBJ whole genome shotgun (WGS) entry which is preliminary data.</text>
</comment>
<evidence type="ECO:0000313" key="2">
    <source>
        <dbReference type="Proteomes" id="UP000664109"/>
    </source>
</evidence>
<name>A0ABS2V633_9ACTN</name>
<evidence type="ECO:0000313" key="1">
    <source>
        <dbReference type="EMBL" id="MBM9624390.1"/>
    </source>
</evidence>
<reference evidence="1 2" key="1">
    <citation type="journal article" date="2016" name="Arch. Microbiol.">
        <title>Streptomyces zhihengii sp. nov., isolated from rhizospheric soil of Psammosilene tunicoides.</title>
        <authorList>
            <person name="Huang M.J."/>
            <person name="Fei J.J."/>
            <person name="Salam N."/>
            <person name="Kim C.J."/>
            <person name="Hozzein W.N."/>
            <person name="Xiao M."/>
            <person name="Huang H.Q."/>
            <person name="Li W.J."/>
        </authorList>
    </citation>
    <scope>NUCLEOTIDE SEQUENCE [LARGE SCALE GENOMIC DNA]</scope>
    <source>
        <strain evidence="1 2">YIM T102</strain>
    </source>
</reference>